<dbReference type="Pfam" id="PF03476">
    <property type="entry name" value="MOSC_N"/>
    <property type="match status" value="1"/>
</dbReference>
<dbReference type="InterPro" id="IPR052716">
    <property type="entry name" value="MOSC_domain"/>
</dbReference>
<feature type="domain" description="MOSC" evidence="1">
    <location>
        <begin position="107"/>
        <end position="245"/>
    </location>
</feature>
<dbReference type="InterPro" id="IPR005302">
    <property type="entry name" value="MoCF_Sase_C"/>
</dbReference>
<dbReference type="Pfam" id="PF03473">
    <property type="entry name" value="MOSC"/>
    <property type="match status" value="1"/>
</dbReference>
<dbReference type="EMBL" id="QHLQ01000022">
    <property type="protein sequence ID" value="NIZ62847.1"/>
    <property type="molecule type" value="Genomic_DNA"/>
</dbReference>
<dbReference type="PANTHER" id="PTHR36930:SF1">
    <property type="entry name" value="MOSC DOMAIN-CONTAINING PROTEIN"/>
    <property type="match status" value="1"/>
</dbReference>
<dbReference type="PROSITE" id="PS51340">
    <property type="entry name" value="MOSC"/>
    <property type="match status" value="1"/>
</dbReference>
<keyword evidence="3" id="KW-1185">Reference proteome</keyword>
<accession>A0ABX0WDU8</accession>
<dbReference type="InterPro" id="IPR011037">
    <property type="entry name" value="Pyrv_Knase-like_insert_dom_sf"/>
</dbReference>
<gene>
    <name evidence="2" type="ORF">DL239_17900</name>
</gene>
<name>A0ABX0WDU8_9RHOB</name>
<dbReference type="RefSeq" id="WP_167685460.1">
    <property type="nucleotide sequence ID" value="NZ_QHLQ01000022.1"/>
</dbReference>
<dbReference type="Proteomes" id="UP001429564">
    <property type="component" value="Unassembled WGS sequence"/>
</dbReference>
<evidence type="ECO:0000313" key="2">
    <source>
        <dbReference type="EMBL" id="NIZ62847.1"/>
    </source>
</evidence>
<reference evidence="2 3" key="1">
    <citation type="submission" date="2018-05" db="EMBL/GenBank/DDBJ databases">
        <authorList>
            <person name="Zhang Y.-J."/>
        </authorList>
    </citation>
    <scope>NUCLEOTIDE SEQUENCE [LARGE SCALE GENOMIC DNA]</scope>
    <source>
        <strain evidence="2 3">CY04</strain>
    </source>
</reference>
<evidence type="ECO:0000313" key="3">
    <source>
        <dbReference type="Proteomes" id="UP001429564"/>
    </source>
</evidence>
<organism evidence="2 3">
    <name type="scientific">Parasedimentitalea denitrificans</name>
    <dbReference type="NCBI Taxonomy" id="2211118"/>
    <lineage>
        <taxon>Bacteria</taxon>
        <taxon>Pseudomonadati</taxon>
        <taxon>Pseudomonadota</taxon>
        <taxon>Alphaproteobacteria</taxon>
        <taxon>Rhodobacterales</taxon>
        <taxon>Paracoccaceae</taxon>
        <taxon>Parasedimentitalea</taxon>
    </lineage>
</organism>
<proteinExistence type="predicted"/>
<dbReference type="Gene3D" id="2.40.33.20">
    <property type="entry name" value="PK beta-barrel domain-like"/>
    <property type="match status" value="1"/>
</dbReference>
<protein>
    <submittedName>
        <fullName evidence="2">MOSC domain-containing protein</fullName>
    </submittedName>
</protein>
<sequence>MTHEVAQIWRHPIKAIGAEPLTEVRLNAGGPLPLDRAWALLTGTSTDTGGWQHCRNFARGCYGPELMGVTATTNGKLITLKHPKQDAITINPETDSAKLVDWINAIYPAERSAPHTLIKSPDGGMADVETSAISIMSLSSLNALGEKLGQTLDPRRFRGNLWIDGNTPFEEFDWIDRELKIGDVRLKVIDRITRCRATEANPDTGERDANTLKALREHWGHTDFGILAVVQNDGDVAVGDTFEVL</sequence>
<dbReference type="InterPro" id="IPR005303">
    <property type="entry name" value="MOCOS_middle"/>
</dbReference>
<evidence type="ECO:0000259" key="1">
    <source>
        <dbReference type="PROSITE" id="PS51340"/>
    </source>
</evidence>
<dbReference type="PANTHER" id="PTHR36930">
    <property type="entry name" value="METAL-SULFUR CLUSTER BIOSYNTHESIS PROTEINS YUAD-RELATED"/>
    <property type="match status" value="1"/>
</dbReference>
<dbReference type="SUPFAM" id="SSF50800">
    <property type="entry name" value="PK beta-barrel domain-like"/>
    <property type="match status" value="1"/>
</dbReference>
<comment type="caution">
    <text evidence="2">The sequence shown here is derived from an EMBL/GenBank/DDBJ whole genome shotgun (WGS) entry which is preliminary data.</text>
</comment>